<proteinExistence type="predicted"/>
<evidence type="ECO:0000313" key="2">
    <source>
        <dbReference type="Proteomes" id="UP000298663"/>
    </source>
</evidence>
<dbReference type="AlphaFoldDB" id="A0A4U5N2B8"/>
<sequence length="123" mass="13809">MPFCHSYLLKPSHAWSNGSCATVTSRLQFASNAQSQKCQLLTCKNLCQPIKCAYQYPVLFSKLLPHISLLPDIGKNIACPSMNYPQPKCKVQHGCKVANSEESLAIQNSRKMTNFMHKFADRC</sequence>
<reference evidence="1 2" key="2">
    <citation type="journal article" date="2019" name="G3 (Bethesda)">
        <title>Hybrid Assembly of the Genome of the Entomopathogenic Nematode Steinernema carpocapsae Identifies the X-Chromosome.</title>
        <authorList>
            <person name="Serra L."/>
            <person name="Macchietto M."/>
            <person name="Macias-Munoz A."/>
            <person name="McGill C.J."/>
            <person name="Rodriguez I.M."/>
            <person name="Rodriguez B."/>
            <person name="Murad R."/>
            <person name="Mortazavi A."/>
        </authorList>
    </citation>
    <scope>NUCLEOTIDE SEQUENCE [LARGE SCALE GENOMIC DNA]</scope>
    <source>
        <strain evidence="1 2">ALL</strain>
    </source>
</reference>
<reference evidence="1 2" key="1">
    <citation type="journal article" date="2015" name="Genome Biol.">
        <title>Comparative genomics of Steinernema reveals deeply conserved gene regulatory networks.</title>
        <authorList>
            <person name="Dillman A.R."/>
            <person name="Macchietto M."/>
            <person name="Porter C.F."/>
            <person name="Rogers A."/>
            <person name="Williams B."/>
            <person name="Antoshechkin I."/>
            <person name="Lee M.M."/>
            <person name="Goodwin Z."/>
            <person name="Lu X."/>
            <person name="Lewis E.E."/>
            <person name="Goodrich-Blair H."/>
            <person name="Stock S.P."/>
            <person name="Adams B.J."/>
            <person name="Sternberg P.W."/>
            <person name="Mortazavi A."/>
        </authorList>
    </citation>
    <scope>NUCLEOTIDE SEQUENCE [LARGE SCALE GENOMIC DNA]</scope>
    <source>
        <strain evidence="1 2">ALL</strain>
    </source>
</reference>
<dbReference type="EMBL" id="AZBU02000005">
    <property type="protein sequence ID" value="TKR76547.1"/>
    <property type="molecule type" value="Genomic_DNA"/>
</dbReference>
<protein>
    <submittedName>
        <fullName evidence="1">Uncharacterized protein</fullName>
    </submittedName>
</protein>
<keyword evidence="2" id="KW-1185">Reference proteome</keyword>
<evidence type="ECO:0000313" key="1">
    <source>
        <dbReference type="EMBL" id="TKR76547.1"/>
    </source>
</evidence>
<accession>A0A4U5N2B8</accession>
<comment type="caution">
    <text evidence="1">The sequence shown here is derived from an EMBL/GenBank/DDBJ whole genome shotgun (WGS) entry which is preliminary data.</text>
</comment>
<gene>
    <name evidence="1" type="ORF">L596_017668</name>
</gene>
<organism evidence="1 2">
    <name type="scientific">Steinernema carpocapsae</name>
    <name type="common">Entomopathogenic nematode</name>
    <dbReference type="NCBI Taxonomy" id="34508"/>
    <lineage>
        <taxon>Eukaryota</taxon>
        <taxon>Metazoa</taxon>
        <taxon>Ecdysozoa</taxon>
        <taxon>Nematoda</taxon>
        <taxon>Chromadorea</taxon>
        <taxon>Rhabditida</taxon>
        <taxon>Tylenchina</taxon>
        <taxon>Panagrolaimomorpha</taxon>
        <taxon>Strongyloidoidea</taxon>
        <taxon>Steinernematidae</taxon>
        <taxon>Steinernema</taxon>
    </lineage>
</organism>
<dbReference type="Proteomes" id="UP000298663">
    <property type="component" value="Unassembled WGS sequence"/>
</dbReference>
<name>A0A4U5N2B8_STECR</name>